<evidence type="ECO:0000256" key="1">
    <source>
        <dbReference type="SAM" id="MobiDB-lite"/>
    </source>
</evidence>
<dbReference type="InParanoid" id="A0A024GIF3"/>
<dbReference type="EMBL" id="CAIX01000130">
    <property type="protein sequence ID" value="CCI46535.1"/>
    <property type="molecule type" value="Genomic_DNA"/>
</dbReference>
<keyword evidence="2" id="KW-1133">Transmembrane helix</keyword>
<reference evidence="4 5" key="1">
    <citation type="submission" date="2012-05" db="EMBL/GenBank/DDBJ databases">
        <title>Recombination and specialization in a pathogen metapopulation.</title>
        <authorList>
            <person name="Gardiner A."/>
            <person name="Kemen E."/>
            <person name="Schultz-Larsen T."/>
            <person name="MacLean D."/>
            <person name="Van Oosterhout C."/>
            <person name="Jones J.D.G."/>
        </authorList>
    </citation>
    <scope>NUCLEOTIDE SEQUENCE [LARGE SCALE GENOMIC DNA]</scope>
    <source>
        <strain evidence="4 5">Ac Nc2</strain>
    </source>
</reference>
<feature type="region of interest" description="Disordered" evidence="1">
    <location>
        <begin position="628"/>
        <end position="695"/>
    </location>
</feature>
<feature type="compositionally biased region" description="Basic and acidic residues" evidence="1">
    <location>
        <begin position="628"/>
        <end position="644"/>
    </location>
</feature>
<feature type="transmembrane region" description="Helical" evidence="2">
    <location>
        <begin position="579"/>
        <end position="606"/>
    </location>
</feature>
<evidence type="ECO:0000256" key="2">
    <source>
        <dbReference type="SAM" id="Phobius"/>
    </source>
</evidence>
<evidence type="ECO:0000259" key="3">
    <source>
        <dbReference type="Pfam" id="PF22422"/>
    </source>
</evidence>
<evidence type="ECO:0000313" key="5">
    <source>
        <dbReference type="Proteomes" id="UP000053237"/>
    </source>
</evidence>
<dbReference type="SUPFAM" id="SSF48208">
    <property type="entry name" value="Six-hairpin glycosidases"/>
    <property type="match status" value="1"/>
</dbReference>
<protein>
    <recommendedName>
        <fullName evidence="3">Mannosylglycerate hydrolase MGH1-like glycoside hydrolase domain-containing protein</fullName>
    </recommendedName>
</protein>
<keyword evidence="2" id="KW-0472">Membrane</keyword>
<feature type="domain" description="Mannosylglycerate hydrolase MGH1-like glycoside hydrolase" evidence="3">
    <location>
        <begin position="86"/>
        <end position="366"/>
    </location>
</feature>
<dbReference type="InterPro" id="IPR008928">
    <property type="entry name" value="6-hairpin_glycosidase_sf"/>
</dbReference>
<evidence type="ECO:0000313" key="4">
    <source>
        <dbReference type="EMBL" id="CCI46535.1"/>
    </source>
</evidence>
<accession>A0A024GIF3</accession>
<comment type="caution">
    <text evidence="4">The sequence shown here is derived from an EMBL/GenBank/DDBJ whole genome shotgun (WGS) entry which is preliminary data.</text>
</comment>
<dbReference type="OrthoDB" id="113991at2759"/>
<dbReference type="Proteomes" id="UP000053237">
    <property type="component" value="Unassembled WGS sequence"/>
</dbReference>
<proteinExistence type="predicted"/>
<dbReference type="GO" id="GO:0005975">
    <property type="term" value="P:carbohydrate metabolic process"/>
    <property type="evidence" value="ECO:0007669"/>
    <property type="project" value="InterPro"/>
</dbReference>
<keyword evidence="2" id="KW-0812">Transmembrane</keyword>
<organism evidence="4 5">
    <name type="scientific">Albugo candida</name>
    <dbReference type="NCBI Taxonomy" id="65357"/>
    <lineage>
        <taxon>Eukaryota</taxon>
        <taxon>Sar</taxon>
        <taxon>Stramenopiles</taxon>
        <taxon>Oomycota</taxon>
        <taxon>Peronosporomycetes</taxon>
        <taxon>Albuginales</taxon>
        <taxon>Albuginaceae</taxon>
        <taxon>Albugo</taxon>
    </lineage>
</organism>
<sequence length="712" mass="80394">MTPIQYSLLIIVLRAFNFESIVVEKLPNLEENYTLINSAIVSTTCDEGRLEDSAKEILKNNYDVVMGATLSATSDKAHFQHFKTIDALFAAQAIAHEDFALGANQFRTILTYQKPNGRIPHLVYGPSVPREWDWISKAATFYPGPSFWMNVSSESTREETNGSNESQRRSQFLTSTLSVPPLAADIALNIFRLAPFDTMMGSVTYKAIAIEFLCEAYDPLKRFHQFLIRDRISNRTTYGYPHTSEKLTLFIAIHPWETLSPWSQHWEPYLHQFKHRPDYDQIIHNLQIPEEVKSRFIDGSRVMISESEADIIQNYYKPMLYVAQKVTRNVSSVYDLGGVEDVEFNSFVLRSTNALVTIGNILSEHAAVCNGIITQEQLEADTRDFENLKVRLEESLLGDSMGKIGLWNETMQCYNDASNYAIDPMHPSLRNILPSFAQELPSNIKSSLFSHFLAPSGTFGFLCDQFPIPYYPCNSSTGTSGNPITLLHYNYLMHRSFTENNFFGVAEFLRNRTASMLCGFDERMNATSIGFNTQSAAEIRYIDDYGLNSSMAAAMVLNILLPAVAPFPNPAVPPVDHRMLTVIMCIELTVAFGVALGCFIFSVYFVANRPRANAYRCESSQQINLDHTDQDRVPLVESSNRDGISKSVTGNRDQRDQSFGDSGLESTPDLEESLLAEEDEQAYGSIERARRDNRKDARWESLKDAISIVSPW</sequence>
<gene>
    <name evidence="4" type="ORF">BN9_074640</name>
</gene>
<keyword evidence="5" id="KW-1185">Reference proteome</keyword>
<dbReference type="Pfam" id="PF22422">
    <property type="entry name" value="MGH1-like_GH"/>
    <property type="match status" value="1"/>
</dbReference>
<dbReference type="AlphaFoldDB" id="A0A024GIF3"/>
<feature type="compositionally biased region" description="Acidic residues" evidence="1">
    <location>
        <begin position="668"/>
        <end position="681"/>
    </location>
</feature>
<dbReference type="Gene3D" id="1.50.10.10">
    <property type="match status" value="1"/>
</dbReference>
<dbReference type="InterPro" id="IPR012341">
    <property type="entry name" value="6hp_glycosidase-like_sf"/>
</dbReference>
<dbReference type="InterPro" id="IPR054491">
    <property type="entry name" value="MGH1-like_GH"/>
</dbReference>
<name>A0A024GIF3_9STRA</name>